<organism evidence="2">
    <name type="scientific">bioreactor metagenome</name>
    <dbReference type="NCBI Taxonomy" id="1076179"/>
    <lineage>
        <taxon>unclassified sequences</taxon>
        <taxon>metagenomes</taxon>
        <taxon>ecological metagenomes</taxon>
    </lineage>
</organism>
<sequence>MDTIATLHQLRIEAWEVKALLWHQNFLTPKWWFIALIIAATYAIWWKFTDKRRVIELLLFGSFIAVSRVIFDDWGITSGRWTYVIDLVPLGISLFLNDLTIVPLSYMLAYQYSPTWSRFLVIIVILQGAISFALLPLLSMMGILVIHNWHVAYTFGFMIATAVTMRAIMLFGLNLQRSSRLETIENTTLEIIPQPAMKPLDREQNNNNKD</sequence>
<feature type="transmembrane region" description="Helical" evidence="1">
    <location>
        <begin position="55"/>
        <end position="71"/>
    </location>
</feature>
<proteinExistence type="predicted"/>
<dbReference type="NCBIfam" id="NF041644">
    <property type="entry name" value="CBO0543_fam"/>
    <property type="match status" value="1"/>
</dbReference>
<keyword evidence="1" id="KW-0812">Transmembrane</keyword>
<protein>
    <submittedName>
        <fullName evidence="2">Uncharacterized protein</fullName>
    </submittedName>
</protein>
<evidence type="ECO:0000256" key="1">
    <source>
        <dbReference type="SAM" id="Phobius"/>
    </source>
</evidence>
<name>A0A645B5H0_9ZZZZ</name>
<gene>
    <name evidence="2" type="ORF">SDC9_107499</name>
</gene>
<feature type="transmembrane region" description="Helical" evidence="1">
    <location>
        <begin position="119"/>
        <end position="146"/>
    </location>
</feature>
<keyword evidence="1" id="KW-0472">Membrane</keyword>
<feature type="transmembrane region" description="Helical" evidence="1">
    <location>
        <begin position="83"/>
        <end position="107"/>
    </location>
</feature>
<dbReference type="InterPro" id="IPR048147">
    <property type="entry name" value="CBO0543-like"/>
</dbReference>
<comment type="caution">
    <text evidence="2">The sequence shown here is derived from an EMBL/GenBank/DDBJ whole genome shotgun (WGS) entry which is preliminary data.</text>
</comment>
<dbReference type="AlphaFoldDB" id="A0A645B5H0"/>
<evidence type="ECO:0000313" key="2">
    <source>
        <dbReference type="EMBL" id="MPM60647.1"/>
    </source>
</evidence>
<keyword evidence="1" id="KW-1133">Transmembrane helix</keyword>
<accession>A0A645B5H0</accession>
<dbReference type="EMBL" id="VSSQ01017908">
    <property type="protein sequence ID" value="MPM60647.1"/>
    <property type="molecule type" value="Genomic_DNA"/>
</dbReference>
<feature type="transmembrane region" description="Helical" evidence="1">
    <location>
        <begin position="152"/>
        <end position="173"/>
    </location>
</feature>
<reference evidence="2" key="1">
    <citation type="submission" date="2019-08" db="EMBL/GenBank/DDBJ databases">
        <authorList>
            <person name="Kucharzyk K."/>
            <person name="Murdoch R.W."/>
            <person name="Higgins S."/>
            <person name="Loffler F."/>
        </authorList>
    </citation>
    <scope>NUCLEOTIDE SEQUENCE</scope>
</reference>
<feature type="transmembrane region" description="Helical" evidence="1">
    <location>
        <begin position="31"/>
        <end position="48"/>
    </location>
</feature>